<dbReference type="PROSITE" id="PS50181">
    <property type="entry name" value="FBOX"/>
    <property type="match status" value="1"/>
</dbReference>
<dbReference type="SMART" id="SM00256">
    <property type="entry name" value="FBOX"/>
    <property type="match status" value="1"/>
</dbReference>
<gene>
    <name evidence="3" type="ORF">FSB_LOCUS29765</name>
</gene>
<dbReference type="CDD" id="cd22157">
    <property type="entry name" value="F-box_AtFBW1-like"/>
    <property type="match status" value="1"/>
</dbReference>
<dbReference type="Gene3D" id="1.20.1280.50">
    <property type="match status" value="1"/>
</dbReference>
<dbReference type="Pfam" id="PF08268">
    <property type="entry name" value="FBA_3"/>
    <property type="match status" value="1"/>
</dbReference>
<dbReference type="EMBL" id="OIVN01002236">
    <property type="protein sequence ID" value="SPD01883.1"/>
    <property type="molecule type" value="Genomic_DNA"/>
</dbReference>
<feature type="domain" description="F-box" evidence="2">
    <location>
        <begin position="28"/>
        <end position="77"/>
    </location>
</feature>
<organism evidence="3">
    <name type="scientific">Fagus sylvatica</name>
    <name type="common">Beechnut</name>
    <dbReference type="NCBI Taxonomy" id="28930"/>
    <lineage>
        <taxon>Eukaryota</taxon>
        <taxon>Viridiplantae</taxon>
        <taxon>Streptophyta</taxon>
        <taxon>Embryophyta</taxon>
        <taxon>Tracheophyta</taxon>
        <taxon>Spermatophyta</taxon>
        <taxon>Magnoliopsida</taxon>
        <taxon>eudicotyledons</taxon>
        <taxon>Gunneridae</taxon>
        <taxon>Pentapetalae</taxon>
        <taxon>rosids</taxon>
        <taxon>fabids</taxon>
        <taxon>Fagales</taxon>
        <taxon>Fagaceae</taxon>
        <taxon>Fagus</taxon>
    </lineage>
</organism>
<dbReference type="NCBIfam" id="TIGR01640">
    <property type="entry name" value="F_box_assoc_1"/>
    <property type="match status" value="1"/>
</dbReference>
<dbReference type="InterPro" id="IPR001810">
    <property type="entry name" value="F-box_dom"/>
</dbReference>
<sequence length="422" mass="48571">MRGRRSKKRGRGRTKKQEEGEVEASGGRDYISELPQTIVIDILTRLPFKTIFSCRCVSKTWLSLVLDPSFSQIYHRRITTGPHPCTSIIIQPLYDPNKVELLYALDLDKNHNNQLSVTHYSATVKFDTKTHLGFDGLEHNLLDSCNGLILLGAVNDRVYVCNPIIGEYVIVRTPKKIPPQSVCSRLGFCPKTQVYKVLLFPRTDFERYQDTPTYVYTLGLEQGHWRSVKVDHNLYLTGCVRYGVYLNGFIHWVVTSPDVPHYIHSFDVGNECFKLVPPPPELELPEKYMGPKPEMNLGVLRGCLAYGEFPLDDIWNLHIWVMKEYGVQASWTKEYTIKNNLTQEYWFSPPVPCLQMLGLCNNGDILMTFQRERLVSFNPVNQRYRFHRVDGINFLDALPYIPCFSSLKDIAKGELVLNARSR</sequence>
<dbReference type="InterPro" id="IPR013187">
    <property type="entry name" value="F-box-assoc_dom_typ3"/>
</dbReference>
<dbReference type="SUPFAM" id="SSF81383">
    <property type="entry name" value="F-box domain"/>
    <property type="match status" value="1"/>
</dbReference>
<name>A0A2N9GQV7_FAGSY</name>
<dbReference type="InterPro" id="IPR050796">
    <property type="entry name" value="SCF_F-box_component"/>
</dbReference>
<reference evidence="3" key="1">
    <citation type="submission" date="2018-02" db="EMBL/GenBank/DDBJ databases">
        <authorList>
            <person name="Cohen D.B."/>
            <person name="Kent A.D."/>
        </authorList>
    </citation>
    <scope>NUCLEOTIDE SEQUENCE</scope>
</reference>
<dbReference type="PANTHER" id="PTHR31672">
    <property type="entry name" value="BNACNNG10540D PROTEIN"/>
    <property type="match status" value="1"/>
</dbReference>
<dbReference type="PANTHER" id="PTHR31672:SF13">
    <property type="entry name" value="F-BOX PROTEIN CPR30-LIKE"/>
    <property type="match status" value="1"/>
</dbReference>
<feature type="compositionally biased region" description="Basic residues" evidence="1">
    <location>
        <begin position="1"/>
        <end position="14"/>
    </location>
</feature>
<accession>A0A2N9GQV7</accession>
<evidence type="ECO:0000313" key="3">
    <source>
        <dbReference type="EMBL" id="SPD01883.1"/>
    </source>
</evidence>
<dbReference type="InterPro" id="IPR017451">
    <property type="entry name" value="F-box-assoc_interact_dom"/>
</dbReference>
<dbReference type="AlphaFoldDB" id="A0A2N9GQV7"/>
<proteinExistence type="predicted"/>
<evidence type="ECO:0000259" key="2">
    <source>
        <dbReference type="PROSITE" id="PS50181"/>
    </source>
</evidence>
<evidence type="ECO:0000256" key="1">
    <source>
        <dbReference type="SAM" id="MobiDB-lite"/>
    </source>
</evidence>
<dbReference type="InterPro" id="IPR036047">
    <property type="entry name" value="F-box-like_dom_sf"/>
</dbReference>
<dbReference type="Pfam" id="PF00646">
    <property type="entry name" value="F-box"/>
    <property type="match status" value="1"/>
</dbReference>
<feature type="region of interest" description="Disordered" evidence="1">
    <location>
        <begin position="1"/>
        <end position="26"/>
    </location>
</feature>
<protein>
    <recommendedName>
        <fullName evidence="2">F-box domain-containing protein</fullName>
    </recommendedName>
</protein>